<dbReference type="Proteomes" id="UP000805841">
    <property type="component" value="Unassembled WGS sequence"/>
</dbReference>
<protein>
    <submittedName>
        <fullName evidence="1">Anti-sigma factor</fullName>
    </submittedName>
</protein>
<reference evidence="1 2" key="1">
    <citation type="journal article" date="2020" name="Insects">
        <title>Bacteria Belonging to Pseudomonas typographi sp. nov. from the Bark Beetle Ips typographus Have Genomic Potential to Aid in the Host Ecology.</title>
        <authorList>
            <person name="Peral-Aranega E."/>
            <person name="Saati-Santamaria Z."/>
            <person name="Kolarik M."/>
            <person name="Rivas R."/>
            <person name="Garcia-Fraile P."/>
        </authorList>
    </citation>
    <scope>NUCLEOTIDE SEQUENCE [LARGE SCALE GENOMIC DNA]</scope>
    <source>
        <strain evidence="1 2">CA3A</strain>
    </source>
</reference>
<dbReference type="EMBL" id="JAAOCA010000056">
    <property type="protein sequence ID" value="MBD1602187.1"/>
    <property type="molecule type" value="Genomic_DNA"/>
</dbReference>
<accession>A0ABR7Z9P1</accession>
<name>A0ABR7Z9P1_9PSED</name>
<organism evidence="1 2">
    <name type="scientific">Pseudomonas typographi</name>
    <dbReference type="NCBI Taxonomy" id="2715964"/>
    <lineage>
        <taxon>Bacteria</taxon>
        <taxon>Pseudomonadati</taxon>
        <taxon>Pseudomonadota</taxon>
        <taxon>Gammaproteobacteria</taxon>
        <taxon>Pseudomonadales</taxon>
        <taxon>Pseudomonadaceae</taxon>
        <taxon>Pseudomonas</taxon>
    </lineage>
</organism>
<keyword evidence="2" id="KW-1185">Reference proteome</keyword>
<evidence type="ECO:0000313" key="1">
    <source>
        <dbReference type="EMBL" id="MBD1602187.1"/>
    </source>
</evidence>
<dbReference type="RefSeq" id="WP_190426813.1">
    <property type="nucleotide sequence ID" value="NZ_JAAOCA010000056.1"/>
</dbReference>
<evidence type="ECO:0000313" key="2">
    <source>
        <dbReference type="Proteomes" id="UP000805841"/>
    </source>
</evidence>
<proteinExistence type="predicted"/>
<sequence>MINLPPNDHDFNAWLDDRLPPTDRQRLDAWLGQNPDQARRLRAQLHDAQQLRAAMSGALTPPPNPVLDPTAIRQQLHQRRRQSLARAAGLAVAVALGSLGGWQLRGWQSVTPAPMGDALQAYRLFAQQGMLPADLQVADRGTLQGWLDRWFSAAQRLPDLRQAGFEPVAARLLSTEQGAAAMVVYQNADGQKVSFYIRPPGPNHKMLPPGSRQDGELQAAYWSGPGFNYAVVSPAGPMAQTVLNQLHSSF</sequence>
<comment type="caution">
    <text evidence="1">The sequence shown here is derived from an EMBL/GenBank/DDBJ whole genome shotgun (WGS) entry which is preliminary data.</text>
</comment>
<gene>
    <name evidence="1" type="ORF">HAQ05_26260</name>
</gene>